<organism evidence="1 2">
    <name type="scientific">Mucilaginibacter terrigena</name>
    <dbReference type="NCBI Taxonomy" id="2492395"/>
    <lineage>
        <taxon>Bacteria</taxon>
        <taxon>Pseudomonadati</taxon>
        <taxon>Bacteroidota</taxon>
        <taxon>Sphingobacteriia</taxon>
        <taxon>Sphingobacteriales</taxon>
        <taxon>Sphingobacteriaceae</taxon>
        <taxon>Mucilaginibacter</taxon>
    </lineage>
</organism>
<keyword evidence="2" id="KW-1185">Reference proteome</keyword>
<dbReference type="Proteomes" id="UP000293331">
    <property type="component" value="Unassembled WGS sequence"/>
</dbReference>
<evidence type="ECO:0000313" key="2">
    <source>
        <dbReference type="Proteomes" id="UP000293331"/>
    </source>
</evidence>
<dbReference type="OrthoDB" id="799583at2"/>
<evidence type="ECO:0000313" key="1">
    <source>
        <dbReference type="EMBL" id="RYU90439.1"/>
    </source>
</evidence>
<reference evidence="1 2" key="1">
    <citation type="submission" date="2019-02" db="EMBL/GenBank/DDBJ databases">
        <title>Bacterial novel species Mucilaginibacter sp. 17JY9-4 isolated from soil.</title>
        <authorList>
            <person name="Jung H.-Y."/>
        </authorList>
    </citation>
    <scope>NUCLEOTIDE SEQUENCE [LARGE SCALE GENOMIC DNA]</scope>
    <source>
        <strain evidence="1 2">17JY9-4</strain>
    </source>
</reference>
<sequence>MKKDTVIEALGSFENEFDAEKLIQKLLFIEEVEKGLKDVKEGRVHNYDDVKEKFLTKWNQ</sequence>
<name>A0A4Q5LNH8_9SPHI</name>
<proteinExistence type="predicted"/>
<dbReference type="EMBL" id="SEWG01000003">
    <property type="protein sequence ID" value="RYU90439.1"/>
    <property type="molecule type" value="Genomic_DNA"/>
</dbReference>
<gene>
    <name evidence="1" type="ORF">EWM62_07215</name>
</gene>
<protein>
    <submittedName>
        <fullName evidence="1">Uncharacterized protein</fullName>
    </submittedName>
</protein>
<comment type="caution">
    <text evidence="1">The sequence shown here is derived from an EMBL/GenBank/DDBJ whole genome shotgun (WGS) entry which is preliminary data.</text>
</comment>
<dbReference type="AlphaFoldDB" id="A0A4Q5LNH8"/>
<dbReference type="RefSeq" id="WP_129875999.1">
    <property type="nucleotide sequence ID" value="NZ_SEWG01000003.1"/>
</dbReference>
<accession>A0A4Q5LNH8</accession>